<sequence length="65" mass="7608">MSDEVYYCENCGNKRYFYNEVSVMAIQLIDNKQGKKHNEIIDADVTNVTNYFEPIYCYECGHNVA</sequence>
<evidence type="ECO:0000313" key="1">
    <source>
        <dbReference type="EMBL" id="AGB62693.1"/>
    </source>
</evidence>
<dbReference type="OrthoDB" id="40823at10239"/>
<dbReference type="RefSeq" id="YP_007349286.1">
    <property type="nucleotide sequence ID" value="NC_020081.2"/>
</dbReference>
<reference evidence="1" key="1">
    <citation type="submission" date="2013-11" db="EMBL/GenBank/DDBJ databases">
        <title>Discovery of phiAGATE novel phage infecting Bacillus pumilus leads to new insights in phylogeny of subfamily Spounavirinae.</title>
        <authorList>
            <person name="Barylski J."/>
            <person name="Nowicki G."/>
            <person name="Gozdzicka-Jozefiak A."/>
        </authorList>
    </citation>
    <scope>NUCLEOTIDE SEQUENCE [LARGE SCALE GENOMIC DNA]</scope>
</reference>
<evidence type="ECO:0000313" key="2">
    <source>
        <dbReference type="Proteomes" id="UP000010364"/>
    </source>
</evidence>
<protein>
    <submittedName>
        <fullName evidence="1">Uncharacterized protein</fullName>
    </submittedName>
</protein>
<dbReference type="Proteomes" id="UP000010364">
    <property type="component" value="Segment"/>
</dbReference>
<dbReference type="KEGG" id="vg:14516164"/>
<organism evidence="1 2">
    <name type="scientific">Bacillus phage phiAGATE</name>
    <dbReference type="NCBI Taxonomy" id="1204533"/>
    <lineage>
        <taxon>Viruses</taxon>
        <taxon>Duplodnaviria</taxon>
        <taxon>Heunggongvirae</taxon>
        <taxon>Uroviricota</taxon>
        <taxon>Caudoviricetes</taxon>
        <taxon>Herelleviridae</taxon>
        <taxon>Bastillevirinae</taxon>
        <taxon>Agatevirus</taxon>
        <taxon>Agatevirus agate</taxon>
    </lineage>
</organism>
<keyword evidence="2" id="KW-1185">Reference proteome</keyword>
<name>L0L975_9CAUD</name>
<accession>L0L975</accession>
<dbReference type="GeneID" id="14516164"/>
<proteinExistence type="predicted"/>
<dbReference type="EMBL" id="JX238501">
    <property type="protein sequence ID" value="AGB62693.1"/>
    <property type="molecule type" value="Genomic_DNA"/>
</dbReference>